<dbReference type="GO" id="GO:0005829">
    <property type="term" value="C:cytosol"/>
    <property type="evidence" value="ECO:0007669"/>
    <property type="project" value="TreeGrafter"/>
</dbReference>
<evidence type="ECO:0000256" key="7">
    <source>
        <dbReference type="HAMAP-Rule" id="MF_00473"/>
    </source>
</evidence>
<dbReference type="PRINTS" id="PR00662">
    <property type="entry name" value="G6PISOMERASE"/>
</dbReference>
<comment type="function">
    <text evidence="7">Catalyzes the reversible isomerization of glucose-6-phosphate to fructose-6-phosphate.</text>
</comment>
<dbReference type="EC" id="5.3.1.9" evidence="7"/>
<dbReference type="GO" id="GO:0051156">
    <property type="term" value="P:glucose 6-phosphate metabolic process"/>
    <property type="evidence" value="ECO:0007669"/>
    <property type="project" value="TreeGrafter"/>
</dbReference>
<feature type="active site" evidence="7">
    <location>
        <position position="384"/>
    </location>
</feature>
<dbReference type="PROSITE" id="PS00174">
    <property type="entry name" value="P_GLUCOSE_ISOMERASE_2"/>
    <property type="match status" value="1"/>
</dbReference>
<dbReference type="GO" id="GO:0006094">
    <property type="term" value="P:gluconeogenesis"/>
    <property type="evidence" value="ECO:0007669"/>
    <property type="project" value="UniProtKB-UniRule"/>
</dbReference>
<evidence type="ECO:0000313" key="10">
    <source>
        <dbReference type="Proteomes" id="UP000005496"/>
    </source>
</evidence>
<comment type="pathway">
    <text evidence="1 7 8">Carbohydrate degradation; glycolysis; D-glyceraldehyde 3-phosphate and glycerone phosphate from D-glucose: step 2/4.</text>
</comment>
<reference evidence="9" key="1">
    <citation type="submission" date="2010-05" db="EMBL/GenBank/DDBJ databases">
        <title>The draft genome of Desulfonatronospira thiodismutans ASO3-1.</title>
        <authorList>
            <consortium name="US DOE Joint Genome Institute (JGI-PGF)"/>
            <person name="Lucas S."/>
            <person name="Copeland A."/>
            <person name="Lapidus A."/>
            <person name="Cheng J.-F."/>
            <person name="Bruce D."/>
            <person name="Goodwin L."/>
            <person name="Pitluck S."/>
            <person name="Chertkov O."/>
            <person name="Brettin T."/>
            <person name="Detter J.C."/>
            <person name="Han C."/>
            <person name="Land M.L."/>
            <person name="Hauser L."/>
            <person name="Kyrpides N."/>
            <person name="Mikhailova N."/>
            <person name="Muyzer G."/>
            <person name="Woyke T."/>
        </authorList>
    </citation>
    <scope>NUCLEOTIDE SEQUENCE [LARGE SCALE GENOMIC DNA]</scope>
    <source>
        <strain evidence="9">ASO3-1</strain>
    </source>
</reference>
<dbReference type="HAMAP" id="MF_00473">
    <property type="entry name" value="G6P_isomerase"/>
    <property type="match status" value="1"/>
</dbReference>
<dbReference type="InterPro" id="IPR046348">
    <property type="entry name" value="SIS_dom_sf"/>
</dbReference>
<dbReference type="Gene3D" id="1.10.1390.10">
    <property type="match status" value="1"/>
</dbReference>
<dbReference type="InterPro" id="IPR023096">
    <property type="entry name" value="G6P_Isomerase_C"/>
</dbReference>
<keyword evidence="5 7" id="KW-0413">Isomerase</keyword>
<evidence type="ECO:0000256" key="4">
    <source>
        <dbReference type="ARBA" id="ARBA00023152"/>
    </source>
</evidence>
<evidence type="ECO:0000256" key="3">
    <source>
        <dbReference type="ARBA" id="ARBA00022432"/>
    </source>
</evidence>
<keyword evidence="4 7" id="KW-0324">Glycolysis</keyword>
<dbReference type="RefSeq" id="WP_008868517.1">
    <property type="nucleotide sequence ID" value="NZ_ACJN02000001.1"/>
</dbReference>
<dbReference type="OrthoDB" id="140919at2"/>
<dbReference type="UniPathway" id="UPA00109">
    <property type="reaction ID" value="UER00181"/>
</dbReference>
<keyword evidence="7" id="KW-0963">Cytoplasm</keyword>
<dbReference type="CDD" id="cd05016">
    <property type="entry name" value="SIS_PGI_2"/>
    <property type="match status" value="1"/>
</dbReference>
<dbReference type="Pfam" id="PF00342">
    <property type="entry name" value="PGI"/>
    <property type="match status" value="1"/>
</dbReference>
<dbReference type="EMBL" id="ACJN02000001">
    <property type="protein sequence ID" value="EFI35385.1"/>
    <property type="molecule type" value="Genomic_DNA"/>
</dbReference>
<dbReference type="PROSITE" id="PS00765">
    <property type="entry name" value="P_GLUCOSE_ISOMERASE_1"/>
    <property type="match status" value="1"/>
</dbReference>
<dbReference type="InterPro" id="IPR035482">
    <property type="entry name" value="SIS_PGI_2"/>
</dbReference>
<dbReference type="GO" id="GO:0004347">
    <property type="term" value="F:glucose-6-phosphate isomerase activity"/>
    <property type="evidence" value="ECO:0007669"/>
    <property type="project" value="UniProtKB-UniRule"/>
</dbReference>
<feature type="active site" evidence="7">
    <location>
        <position position="512"/>
    </location>
</feature>
<comment type="catalytic activity">
    <reaction evidence="6 7 8">
        <text>alpha-D-glucose 6-phosphate = beta-D-fructose 6-phosphate</text>
        <dbReference type="Rhea" id="RHEA:11816"/>
        <dbReference type="ChEBI" id="CHEBI:57634"/>
        <dbReference type="ChEBI" id="CHEBI:58225"/>
        <dbReference type="EC" id="5.3.1.9"/>
    </reaction>
</comment>
<proteinExistence type="inferred from homology"/>
<keyword evidence="10" id="KW-1185">Reference proteome</keyword>
<feature type="active site" description="Proton donor" evidence="7">
    <location>
        <position position="353"/>
    </location>
</feature>
<comment type="caution">
    <text evidence="9">The sequence shown here is derived from an EMBL/GenBank/DDBJ whole genome shotgun (WGS) entry which is preliminary data.</text>
</comment>
<organism evidence="9 10">
    <name type="scientific">Desulfonatronospira thiodismutans ASO3-1</name>
    <dbReference type="NCBI Taxonomy" id="555779"/>
    <lineage>
        <taxon>Bacteria</taxon>
        <taxon>Pseudomonadati</taxon>
        <taxon>Thermodesulfobacteriota</taxon>
        <taxon>Desulfovibrionia</taxon>
        <taxon>Desulfovibrionales</taxon>
        <taxon>Desulfonatronovibrionaceae</taxon>
        <taxon>Desulfonatronospira</taxon>
    </lineage>
</organism>
<dbReference type="InterPro" id="IPR018189">
    <property type="entry name" value="Phosphoglucose_isomerase_CS"/>
</dbReference>
<protein>
    <recommendedName>
        <fullName evidence="7">Glucose-6-phosphate isomerase</fullName>
        <shortName evidence="7">GPI</shortName>
        <ecNumber evidence="7">5.3.1.9</ecNumber>
    </recommendedName>
    <alternativeName>
        <fullName evidence="7">Phosphoglucose isomerase</fullName>
        <shortName evidence="7">PGI</shortName>
    </alternativeName>
    <alternativeName>
        <fullName evidence="7">Phosphohexose isomerase</fullName>
        <shortName evidence="7">PHI</shortName>
    </alternativeName>
</protein>
<accession>D6SL24</accession>
<name>D6SL24_9BACT</name>
<comment type="similarity">
    <text evidence="2 7 8">Belongs to the GPI family.</text>
</comment>
<dbReference type="FunFam" id="3.40.50.10490:FF:000004">
    <property type="entry name" value="Glucose-6-phosphate isomerase"/>
    <property type="match status" value="1"/>
</dbReference>
<evidence type="ECO:0000256" key="8">
    <source>
        <dbReference type="RuleBase" id="RU000612"/>
    </source>
</evidence>
<dbReference type="Gene3D" id="3.40.50.10490">
    <property type="entry name" value="Glucose-6-phosphate isomerase like protein, domain 1"/>
    <property type="match status" value="2"/>
</dbReference>
<dbReference type="GO" id="GO:0006096">
    <property type="term" value="P:glycolytic process"/>
    <property type="evidence" value="ECO:0007669"/>
    <property type="project" value="UniProtKB-UniRule"/>
</dbReference>
<sequence length="548" mass="62159">MSGLTLSPYWTKLKEHFSRISDIHMRDMFTADPERFSSFSLQAGQIFLDYSKNRIDRETMSLLFGMARDMGLEDKTTAMFSGQKINTTEQRSVLHVALRNRSNRPTYVDGEDVMPQVNQVLDRMKDFVHGVREGHWRGWTGEPVKDVVNIGIGGSDLGPRMAVKALDGFSGPDLRVHFVSNVDPSHLENTLARLDPRTTLFIVASKTFTTQETMFNAARAKDWLLESAKNQEHIARHFVAVSTNTPKVQEFGIDPQNMFGFWDWVGGRFSLWSAIGLPIALSIGMERFEQLLEGAHEMDEHFLNTPLENNLPVILGLLSIWYTNFFKTESHALLPYSQYLEEFPAYMQQGEMESNGKRITLQGAEVDYETGPVIWGAPGTNGQHAFYQLLHQGTRMIPCDFIIFARQPGHDPVQHRLLMANYLAQTEALMLGKTSAQVRQELESQGKSSHEIEKILPHKVFPGNKPSNSIILPELTPRTLGALIALYEHKVFVQGALWDINSFDQWGVELGKQLARKIEPELEDDSEVTDHDSSTNGLINKWKAMYWS</sequence>
<dbReference type="GO" id="GO:0048029">
    <property type="term" value="F:monosaccharide binding"/>
    <property type="evidence" value="ECO:0007669"/>
    <property type="project" value="TreeGrafter"/>
</dbReference>
<evidence type="ECO:0000313" key="9">
    <source>
        <dbReference type="EMBL" id="EFI35385.1"/>
    </source>
</evidence>
<dbReference type="PANTHER" id="PTHR11469">
    <property type="entry name" value="GLUCOSE-6-PHOSPHATE ISOMERASE"/>
    <property type="match status" value="1"/>
</dbReference>
<dbReference type="NCBIfam" id="NF001211">
    <property type="entry name" value="PRK00179.1"/>
    <property type="match status" value="1"/>
</dbReference>
<evidence type="ECO:0000256" key="5">
    <source>
        <dbReference type="ARBA" id="ARBA00023235"/>
    </source>
</evidence>
<evidence type="ECO:0000256" key="6">
    <source>
        <dbReference type="ARBA" id="ARBA00029321"/>
    </source>
</evidence>
<dbReference type="GO" id="GO:0097367">
    <property type="term" value="F:carbohydrate derivative binding"/>
    <property type="evidence" value="ECO:0007669"/>
    <property type="project" value="InterPro"/>
</dbReference>
<dbReference type="FunFam" id="1.10.1390.10:FF:000001">
    <property type="entry name" value="Glucose-6-phosphate isomerase"/>
    <property type="match status" value="1"/>
</dbReference>
<dbReference type="SUPFAM" id="SSF53697">
    <property type="entry name" value="SIS domain"/>
    <property type="match status" value="1"/>
</dbReference>
<evidence type="ECO:0000256" key="1">
    <source>
        <dbReference type="ARBA" id="ARBA00004926"/>
    </source>
</evidence>
<dbReference type="Proteomes" id="UP000005496">
    <property type="component" value="Unassembled WGS sequence"/>
</dbReference>
<evidence type="ECO:0000256" key="2">
    <source>
        <dbReference type="ARBA" id="ARBA00006604"/>
    </source>
</evidence>
<dbReference type="UniPathway" id="UPA00138"/>
<dbReference type="eggNOG" id="COG0166">
    <property type="taxonomic scope" value="Bacteria"/>
</dbReference>
<dbReference type="InterPro" id="IPR035476">
    <property type="entry name" value="SIS_PGI_1"/>
</dbReference>
<dbReference type="AlphaFoldDB" id="D6SL24"/>
<comment type="subcellular location">
    <subcellularLocation>
        <location evidence="7">Cytoplasm</location>
    </subcellularLocation>
</comment>
<gene>
    <name evidence="7" type="primary">pgi</name>
    <name evidence="9" type="ORF">Dthio_PD2801</name>
</gene>
<keyword evidence="3 7" id="KW-0312">Gluconeogenesis</keyword>
<dbReference type="PANTHER" id="PTHR11469:SF1">
    <property type="entry name" value="GLUCOSE-6-PHOSPHATE ISOMERASE"/>
    <property type="match status" value="1"/>
</dbReference>
<comment type="pathway">
    <text evidence="7">Carbohydrate biosynthesis; gluconeogenesis.</text>
</comment>
<dbReference type="PROSITE" id="PS51463">
    <property type="entry name" value="P_GLUCOSE_ISOMERASE_3"/>
    <property type="match status" value="1"/>
</dbReference>
<dbReference type="InterPro" id="IPR001672">
    <property type="entry name" value="G6P_Isomerase"/>
</dbReference>
<dbReference type="CDD" id="cd05015">
    <property type="entry name" value="SIS_PGI_1"/>
    <property type="match status" value="1"/>
</dbReference>